<dbReference type="PANTHER" id="PTHR46825:SF9">
    <property type="entry name" value="BETA-LACTAMASE-RELATED DOMAIN-CONTAINING PROTEIN"/>
    <property type="match status" value="1"/>
</dbReference>
<evidence type="ECO:0000313" key="3">
    <source>
        <dbReference type="EMBL" id="OXM59505.1"/>
    </source>
</evidence>
<sequence>MTLHSRRSALGLLGATGALLAMAGPGVAQTGSDLRPGGRLDRFVADRAAADQFSGTILVAHRNRPVLTSSHGMADRSRGIANDQNTAIDLASMTKSFTAVALTQLVQRGEVALHAPLGDYLDGFPADVARVTIHQLLTHTAGAGRPGLTNQRPPGEEEWDSETDIWLGMLAYLRTLPLRFTPGSQWSYSNDGYFLLGAVTAAVAGVTYYDYVRRNVFAPAGLTHTDFYTRPQVIADRTIAHGYLSQPTGDRVDITTTPYLPYLGSPYHGAFSSAPDLLRFATALHGEKLLNPACTHLVTSGRHPLSPTDRPVLAGQLQLYGYGHVETIAGKDRIVGHSGSGPGRSTNIDVFPDAGWVVVVLSNYDTSIRPIVELAQELVRSAVRRE</sequence>
<dbReference type="InterPro" id="IPR001466">
    <property type="entry name" value="Beta-lactam-related"/>
</dbReference>
<accession>A0A229SKN1</accession>
<dbReference type="SUPFAM" id="SSF56601">
    <property type="entry name" value="beta-lactamase/transpeptidase-like"/>
    <property type="match status" value="1"/>
</dbReference>
<dbReference type="Pfam" id="PF00144">
    <property type="entry name" value="Beta-lactamase"/>
    <property type="match status" value="1"/>
</dbReference>
<evidence type="ECO:0000259" key="2">
    <source>
        <dbReference type="Pfam" id="PF00144"/>
    </source>
</evidence>
<dbReference type="Proteomes" id="UP000215199">
    <property type="component" value="Unassembled WGS sequence"/>
</dbReference>
<dbReference type="OrthoDB" id="3863176at2"/>
<dbReference type="PROSITE" id="PS51318">
    <property type="entry name" value="TAT"/>
    <property type="match status" value="1"/>
</dbReference>
<comment type="caution">
    <text evidence="3">The sequence shown here is derived from an EMBL/GenBank/DDBJ whole genome shotgun (WGS) entry which is preliminary data.</text>
</comment>
<keyword evidence="4" id="KW-1185">Reference proteome</keyword>
<protein>
    <recommendedName>
        <fullName evidence="2">Beta-lactamase-related domain-containing protein</fullName>
    </recommendedName>
</protein>
<dbReference type="InterPro" id="IPR012338">
    <property type="entry name" value="Beta-lactam/transpept-like"/>
</dbReference>
<organism evidence="3 4">
    <name type="scientific">Amycolatopsis vastitatis</name>
    <dbReference type="NCBI Taxonomy" id="1905142"/>
    <lineage>
        <taxon>Bacteria</taxon>
        <taxon>Bacillati</taxon>
        <taxon>Actinomycetota</taxon>
        <taxon>Actinomycetes</taxon>
        <taxon>Pseudonocardiales</taxon>
        <taxon>Pseudonocardiaceae</taxon>
        <taxon>Amycolatopsis</taxon>
    </lineage>
</organism>
<feature type="chain" id="PRO_5038534546" description="Beta-lactamase-related domain-containing protein" evidence="1">
    <location>
        <begin position="24"/>
        <end position="386"/>
    </location>
</feature>
<dbReference type="InterPro" id="IPR006311">
    <property type="entry name" value="TAT_signal"/>
</dbReference>
<proteinExistence type="predicted"/>
<reference evidence="4" key="1">
    <citation type="submission" date="2017-07" db="EMBL/GenBank/DDBJ databases">
        <title>Comparative genome mining reveals phylogenetic distribution patterns of secondary metabolites in Amycolatopsis.</title>
        <authorList>
            <person name="Adamek M."/>
            <person name="Alanjary M."/>
            <person name="Sales-Ortells H."/>
            <person name="Goodfellow M."/>
            <person name="Bull A.T."/>
            <person name="Kalinowski J."/>
            <person name="Ziemert N."/>
        </authorList>
    </citation>
    <scope>NUCLEOTIDE SEQUENCE [LARGE SCALE GENOMIC DNA]</scope>
    <source>
        <strain evidence="4">H5</strain>
    </source>
</reference>
<name>A0A229SKN1_9PSEU</name>
<evidence type="ECO:0000256" key="1">
    <source>
        <dbReference type="SAM" id="SignalP"/>
    </source>
</evidence>
<feature type="domain" description="Beta-lactamase-related" evidence="2">
    <location>
        <begin position="40"/>
        <end position="369"/>
    </location>
</feature>
<feature type="signal peptide" evidence="1">
    <location>
        <begin position="1"/>
        <end position="23"/>
    </location>
</feature>
<dbReference type="PANTHER" id="PTHR46825">
    <property type="entry name" value="D-ALANYL-D-ALANINE-CARBOXYPEPTIDASE/ENDOPEPTIDASE AMPH"/>
    <property type="match status" value="1"/>
</dbReference>
<dbReference type="AlphaFoldDB" id="A0A229SKN1"/>
<dbReference type="EMBL" id="NMUL01000081">
    <property type="protein sequence ID" value="OXM59505.1"/>
    <property type="molecule type" value="Genomic_DNA"/>
</dbReference>
<evidence type="ECO:0000313" key="4">
    <source>
        <dbReference type="Proteomes" id="UP000215199"/>
    </source>
</evidence>
<gene>
    <name evidence="3" type="ORF">CF165_47310</name>
</gene>
<dbReference type="InterPro" id="IPR050491">
    <property type="entry name" value="AmpC-like"/>
</dbReference>
<dbReference type="Gene3D" id="3.40.710.10">
    <property type="entry name" value="DD-peptidase/beta-lactamase superfamily"/>
    <property type="match status" value="1"/>
</dbReference>
<keyword evidence="1" id="KW-0732">Signal</keyword>